<feature type="domain" description="3-dehydroquinate synthase N-terminal" evidence="11">
    <location>
        <begin position="60"/>
        <end position="172"/>
    </location>
</feature>
<dbReference type="EMBL" id="DVMO01000041">
    <property type="protein sequence ID" value="HIU27270.1"/>
    <property type="molecule type" value="Genomic_DNA"/>
</dbReference>
<dbReference type="Gene3D" id="1.20.1090.10">
    <property type="entry name" value="Dehydroquinate synthase-like - alpha domain"/>
    <property type="match status" value="1"/>
</dbReference>
<keyword evidence="8 13" id="KW-0456">Lyase</keyword>
<evidence type="ECO:0000256" key="8">
    <source>
        <dbReference type="ARBA" id="ARBA00023239"/>
    </source>
</evidence>
<dbReference type="GO" id="GO:0000166">
    <property type="term" value="F:nucleotide binding"/>
    <property type="evidence" value="ECO:0007669"/>
    <property type="project" value="UniProtKB-KW"/>
</dbReference>
<keyword evidence="5" id="KW-0547">Nucleotide-binding</keyword>
<reference evidence="13" key="2">
    <citation type="journal article" date="2021" name="PeerJ">
        <title>Extensive microbial diversity within the chicken gut microbiome revealed by metagenomics and culture.</title>
        <authorList>
            <person name="Gilroy R."/>
            <person name="Ravi A."/>
            <person name="Getino M."/>
            <person name="Pursley I."/>
            <person name="Horton D.L."/>
            <person name="Alikhan N.F."/>
            <person name="Baker D."/>
            <person name="Gharbi K."/>
            <person name="Hall N."/>
            <person name="Watson M."/>
            <person name="Adriaenssens E.M."/>
            <person name="Foster-Nyarko E."/>
            <person name="Jarju S."/>
            <person name="Secka A."/>
            <person name="Antonio M."/>
            <person name="Oren A."/>
            <person name="Chaudhuri R.R."/>
            <person name="La Ragione R."/>
            <person name="Hildebrand F."/>
            <person name="Pallen M.J."/>
        </authorList>
    </citation>
    <scope>NUCLEOTIDE SEQUENCE</scope>
    <source>
        <strain evidence="13">11300</strain>
    </source>
</reference>
<dbReference type="InterPro" id="IPR030963">
    <property type="entry name" value="DHQ_synth_fam"/>
</dbReference>
<dbReference type="Pfam" id="PF01761">
    <property type="entry name" value="DHQ_synthase"/>
    <property type="match status" value="1"/>
</dbReference>
<evidence type="ECO:0000256" key="9">
    <source>
        <dbReference type="ARBA" id="ARBA00023285"/>
    </source>
</evidence>
<dbReference type="CDD" id="cd08195">
    <property type="entry name" value="DHQS"/>
    <property type="match status" value="1"/>
</dbReference>
<dbReference type="Pfam" id="PF24621">
    <property type="entry name" value="DHQS_C"/>
    <property type="match status" value="1"/>
</dbReference>
<sequence length="333" mass="36252">MKIPVNLGKDSYDIVLSRGILDRAAEVLSLDRKVMIVTDDGVPGQYIQKIAGSCQEPHIFKIPSGETSKSLSNFEALCRAMLMAGFTRGDCVAAVGGGVAGDLAGFAAACYMRGIDFYNIPTTLLSQVDSSIGGKTAIDFCGIKNIIGAFYQPKAVLIDPDTLETLSKRQFACGAAEIIKMAVTMDRDLFEKIEKQEISEDTDHIIERTLKLKAAVVERDEKESGLRRVLNFGHTLGHGIEAVTDLCHGECVALGMLPMASPGLRRRLEEVLTREGLPISCDASGKAVVEAALHDKKAGKDSIMTVQSEEAGTYRFVRWGREELLKAYDEVFR</sequence>
<dbReference type="PANTHER" id="PTHR43622">
    <property type="entry name" value="3-DEHYDROQUINATE SYNTHASE"/>
    <property type="match status" value="1"/>
</dbReference>
<comment type="cofactor">
    <cofactor evidence="3">
        <name>Zn(2+)</name>
        <dbReference type="ChEBI" id="CHEBI:29105"/>
    </cofactor>
</comment>
<evidence type="ECO:0000256" key="7">
    <source>
        <dbReference type="ARBA" id="ARBA00023027"/>
    </source>
</evidence>
<evidence type="ECO:0000256" key="4">
    <source>
        <dbReference type="ARBA" id="ARBA00022723"/>
    </source>
</evidence>
<dbReference type="FunFam" id="3.40.50.1970:FF:000007">
    <property type="entry name" value="Pentafunctional AROM polypeptide"/>
    <property type="match status" value="1"/>
</dbReference>
<accession>A0A9D1I5G5</accession>
<evidence type="ECO:0000259" key="11">
    <source>
        <dbReference type="Pfam" id="PF01761"/>
    </source>
</evidence>
<keyword evidence="6" id="KW-0862">Zinc</keyword>
<dbReference type="GO" id="GO:0009423">
    <property type="term" value="P:chorismate biosynthetic process"/>
    <property type="evidence" value="ECO:0007669"/>
    <property type="project" value="UniProtKB-UniRule"/>
</dbReference>
<name>A0A9D1I5G5_9FIRM</name>
<evidence type="ECO:0000313" key="13">
    <source>
        <dbReference type="EMBL" id="HIU27270.1"/>
    </source>
</evidence>
<dbReference type="GO" id="GO:0046872">
    <property type="term" value="F:metal ion binding"/>
    <property type="evidence" value="ECO:0007669"/>
    <property type="project" value="UniProtKB-KW"/>
</dbReference>
<dbReference type="EC" id="4.2.3.4" evidence="10"/>
<dbReference type="PIRSF" id="PIRSF001455">
    <property type="entry name" value="DHQ_synth"/>
    <property type="match status" value="1"/>
</dbReference>
<dbReference type="GO" id="GO:0003856">
    <property type="term" value="F:3-dehydroquinate synthase activity"/>
    <property type="evidence" value="ECO:0007669"/>
    <property type="project" value="UniProtKB-UniRule"/>
</dbReference>
<organism evidence="13 14">
    <name type="scientific">Candidatus Fimisoma avicola</name>
    <dbReference type="NCBI Taxonomy" id="2840826"/>
    <lineage>
        <taxon>Bacteria</taxon>
        <taxon>Bacillati</taxon>
        <taxon>Bacillota</taxon>
        <taxon>Clostridia</taxon>
        <taxon>Eubacteriales</taxon>
        <taxon>Candidatus Fimisoma</taxon>
    </lineage>
</organism>
<evidence type="ECO:0000313" key="14">
    <source>
        <dbReference type="Proteomes" id="UP000824091"/>
    </source>
</evidence>
<dbReference type="AlphaFoldDB" id="A0A9D1I5G5"/>
<evidence type="ECO:0000256" key="1">
    <source>
        <dbReference type="ARBA" id="ARBA00001911"/>
    </source>
</evidence>
<dbReference type="InterPro" id="IPR030960">
    <property type="entry name" value="DHQS/DOIS_N"/>
</dbReference>
<evidence type="ECO:0000256" key="10">
    <source>
        <dbReference type="NCBIfam" id="TIGR01357"/>
    </source>
</evidence>
<evidence type="ECO:0000256" key="6">
    <source>
        <dbReference type="ARBA" id="ARBA00022833"/>
    </source>
</evidence>
<dbReference type="InterPro" id="IPR056179">
    <property type="entry name" value="DHQS_C"/>
</dbReference>
<dbReference type="GO" id="GO:0009073">
    <property type="term" value="P:aromatic amino acid family biosynthetic process"/>
    <property type="evidence" value="ECO:0007669"/>
    <property type="project" value="InterPro"/>
</dbReference>
<evidence type="ECO:0000259" key="12">
    <source>
        <dbReference type="Pfam" id="PF24621"/>
    </source>
</evidence>
<evidence type="ECO:0000256" key="2">
    <source>
        <dbReference type="ARBA" id="ARBA00001941"/>
    </source>
</evidence>
<reference evidence="13" key="1">
    <citation type="submission" date="2020-10" db="EMBL/GenBank/DDBJ databases">
        <authorList>
            <person name="Gilroy R."/>
        </authorList>
    </citation>
    <scope>NUCLEOTIDE SEQUENCE</scope>
    <source>
        <strain evidence="13">11300</strain>
    </source>
</reference>
<dbReference type="Proteomes" id="UP000824091">
    <property type="component" value="Unassembled WGS sequence"/>
</dbReference>
<gene>
    <name evidence="13" type="primary">aroB</name>
    <name evidence="13" type="ORF">IAD16_02665</name>
</gene>
<proteinExistence type="predicted"/>
<protein>
    <recommendedName>
        <fullName evidence="10">3-dehydroquinate synthase</fullName>
        <ecNumber evidence="10">4.2.3.4</ecNumber>
    </recommendedName>
</protein>
<keyword evidence="4" id="KW-0479">Metal-binding</keyword>
<keyword evidence="9" id="KW-0170">Cobalt</keyword>
<comment type="cofactor">
    <cofactor evidence="2">
        <name>Co(2+)</name>
        <dbReference type="ChEBI" id="CHEBI:48828"/>
    </cofactor>
</comment>
<evidence type="ECO:0000256" key="3">
    <source>
        <dbReference type="ARBA" id="ARBA00001947"/>
    </source>
</evidence>
<feature type="domain" description="3-dehydroquinate synthase C-terminal" evidence="12">
    <location>
        <begin position="174"/>
        <end position="297"/>
    </location>
</feature>
<dbReference type="NCBIfam" id="TIGR01357">
    <property type="entry name" value="aroB"/>
    <property type="match status" value="1"/>
</dbReference>
<evidence type="ECO:0000256" key="5">
    <source>
        <dbReference type="ARBA" id="ARBA00022741"/>
    </source>
</evidence>
<dbReference type="Gene3D" id="3.40.50.1970">
    <property type="match status" value="1"/>
</dbReference>
<dbReference type="InterPro" id="IPR016037">
    <property type="entry name" value="DHQ_synth_AroB"/>
</dbReference>
<comment type="cofactor">
    <cofactor evidence="1">
        <name>NAD(+)</name>
        <dbReference type="ChEBI" id="CHEBI:57540"/>
    </cofactor>
</comment>
<dbReference type="InterPro" id="IPR050071">
    <property type="entry name" value="Dehydroquinate_synthase"/>
</dbReference>
<keyword evidence="7" id="KW-0520">NAD</keyword>
<dbReference type="GO" id="GO:0005737">
    <property type="term" value="C:cytoplasm"/>
    <property type="evidence" value="ECO:0007669"/>
    <property type="project" value="InterPro"/>
</dbReference>
<dbReference type="PANTHER" id="PTHR43622:SF1">
    <property type="entry name" value="3-DEHYDROQUINATE SYNTHASE"/>
    <property type="match status" value="1"/>
</dbReference>
<comment type="caution">
    <text evidence="13">The sequence shown here is derived from an EMBL/GenBank/DDBJ whole genome shotgun (WGS) entry which is preliminary data.</text>
</comment>
<dbReference type="SUPFAM" id="SSF56796">
    <property type="entry name" value="Dehydroquinate synthase-like"/>
    <property type="match status" value="1"/>
</dbReference>